<dbReference type="EMBL" id="JABCYN010000005">
    <property type="protein sequence ID" value="KAF6015904.1"/>
    <property type="molecule type" value="Genomic_DNA"/>
</dbReference>
<evidence type="ECO:0000256" key="2">
    <source>
        <dbReference type="ARBA" id="ARBA00022942"/>
    </source>
</evidence>
<dbReference type="InterPro" id="IPR011990">
    <property type="entry name" value="TPR-like_helical_dom_sf"/>
</dbReference>
<dbReference type="InterPro" id="IPR040773">
    <property type="entry name" value="Rpn6_N"/>
</dbReference>
<dbReference type="SUPFAM" id="SSF46785">
    <property type="entry name" value="Winged helix' DNA-binding domain"/>
    <property type="match status" value="1"/>
</dbReference>
<gene>
    <name evidence="5" type="primary">RPN6</name>
    <name evidence="5" type="ORF">DEBR0S1_30328G</name>
    <name evidence="4" type="ORF">HII12_000467</name>
</gene>
<dbReference type="SMART" id="SM00753">
    <property type="entry name" value="PAM"/>
    <property type="match status" value="1"/>
</dbReference>
<dbReference type="PANTHER" id="PTHR10678">
    <property type="entry name" value="26S PROTEASOME NON-ATPASE REGULATORY SUBUNIT 11/COP9 SIGNALOSOME COMPLEX SUBUNIT 2"/>
    <property type="match status" value="1"/>
</dbReference>
<reference evidence="5 6" key="1">
    <citation type="submission" date="2019-07" db="EMBL/GenBank/DDBJ databases">
        <authorList>
            <person name="Friedrich A."/>
            <person name="Schacherer J."/>
        </authorList>
    </citation>
    <scope>NUCLEOTIDE SEQUENCE [LARGE SCALE GENOMIC DNA]</scope>
</reference>
<evidence type="ECO:0000256" key="1">
    <source>
        <dbReference type="ARBA" id="ARBA00007454"/>
    </source>
</evidence>
<reference evidence="4 7" key="2">
    <citation type="journal article" date="2020" name="Appl. Microbiol. Biotechnol.">
        <title>Targeted gene deletion in Brettanomyces bruxellensis with an expression-free CRISPR-Cas9 system.</title>
        <authorList>
            <person name="Varela C."/>
            <person name="Bartel C."/>
            <person name="Onetto C."/>
            <person name="Borneman A."/>
        </authorList>
    </citation>
    <scope>NUCLEOTIDE SEQUENCE [LARGE SCALE GENOMIC DNA]</scope>
    <source>
        <strain evidence="4 7">AWRI1613</strain>
    </source>
</reference>
<name>A0A7D9CWN7_DEKBR</name>
<dbReference type="InterPro" id="IPR000717">
    <property type="entry name" value="PCI_dom"/>
</dbReference>
<dbReference type="InterPro" id="IPR036390">
    <property type="entry name" value="WH_DNA-bd_sf"/>
</dbReference>
<dbReference type="OMA" id="ESKIYHA"/>
<evidence type="ECO:0000313" key="7">
    <source>
        <dbReference type="Proteomes" id="UP000568158"/>
    </source>
</evidence>
<dbReference type="Pfam" id="PF18055">
    <property type="entry name" value="RPN6_N"/>
    <property type="match status" value="1"/>
</dbReference>
<protein>
    <submittedName>
        <fullName evidence="5">DEBR0S1_30328g1_1</fullName>
    </submittedName>
</protein>
<dbReference type="SUPFAM" id="SSF48452">
    <property type="entry name" value="TPR-like"/>
    <property type="match status" value="1"/>
</dbReference>
<proteinExistence type="inferred from homology"/>
<keyword evidence="6" id="KW-1185">Reference proteome</keyword>
<evidence type="ECO:0000259" key="3">
    <source>
        <dbReference type="PROSITE" id="PS50250"/>
    </source>
</evidence>
<dbReference type="InterPro" id="IPR040780">
    <property type="entry name" value="Rpn6_C_helix"/>
</dbReference>
<dbReference type="Pfam" id="PF18503">
    <property type="entry name" value="RPN6_C_helix"/>
    <property type="match status" value="1"/>
</dbReference>
<organism evidence="5 6">
    <name type="scientific">Dekkera bruxellensis</name>
    <name type="common">Brettanomyces custersii</name>
    <dbReference type="NCBI Taxonomy" id="5007"/>
    <lineage>
        <taxon>Eukaryota</taxon>
        <taxon>Fungi</taxon>
        <taxon>Dikarya</taxon>
        <taxon>Ascomycota</taxon>
        <taxon>Saccharomycotina</taxon>
        <taxon>Pichiomycetes</taxon>
        <taxon>Pichiales</taxon>
        <taxon>Pichiaceae</taxon>
        <taxon>Brettanomyces</taxon>
    </lineage>
</organism>
<dbReference type="GO" id="GO:0008541">
    <property type="term" value="C:proteasome regulatory particle, lid subcomplex"/>
    <property type="evidence" value="ECO:0007669"/>
    <property type="project" value="UniProtKB-ARBA"/>
</dbReference>
<evidence type="ECO:0000313" key="6">
    <source>
        <dbReference type="Proteomes" id="UP000478008"/>
    </source>
</evidence>
<dbReference type="Pfam" id="PF01399">
    <property type="entry name" value="PCI"/>
    <property type="match status" value="1"/>
</dbReference>
<dbReference type="Proteomes" id="UP000478008">
    <property type="component" value="Unassembled WGS sequence"/>
</dbReference>
<sequence length="441" mass="50321">MSENNTTVQGQLDEARKALKNGNFNKAENILWVIVNSNAKTLGLESVSKHEQLVECQKNSIMELGQLYHDQKNTEKLLKLISSARDIMKNAFAKSKTTRVIKDLIDFVDDLGTDNATDLTIQVTKESIEWAIEQKRTFLRQSLQVRLSGLYYKKKSHQNALTLINKLVKEFRKLDDKSSLVEVQLLEAKTYFQLKNFAKARASLTSARTSANAIYCPSNIQAELDFMSGILHAEDKDFKTAYSYFYESFENYQIHESSEKNDALLIRVLKCMLLCKIMLGSIDEVNKILKNKNCTEYVGNKEIDAMKAVSVAHSHRSLKELEDCLKTYNKELTQDVIIRSHLSDLYDSLFEQNLLKLIEPYSCIEISHICSIIGLPKNVIESKLSNMILDKVFYGVLDQGNGYLIVYDEPKKDETYDLSLDIIGQMSHVIDLLYDKASSLD</sequence>
<accession>A0A7D9CWN7</accession>
<keyword evidence="2" id="KW-0647">Proteasome</keyword>
<evidence type="ECO:0000313" key="4">
    <source>
        <dbReference type="EMBL" id="KAF6015904.1"/>
    </source>
</evidence>
<dbReference type="EMBL" id="CABFWN010000001">
    <property type="protein sequence ID" value="VUG16973.1"/>
    <property type="molecule type" value="Genomic_DNA"/>
</dbReference>
<dbReference type="SMART" id="SM00088">
    <property type="entry name" value="PINT"/>
    <property type="match status" value="1"/>
</dbReference>
<evidence type="ECO:0000313" key="5">
    <source>
        <dbReference type="EMBL" id="VUG16973.1"/>
    </source>
</evidence>
<dbReference type="AlphaFoldDB" id="A0A7D9CWN7"/>
<feature type="domain" description="PCI" evidence="3">
    <location>
        <begin position="244"/>
        <end position="411"/>
    </location>
</feature>
<dbReference type="InterPro" id="IPR050871">
    <property type="entry name" value="26S_Proteasome/COP9_Components"/>
</dbReference>
<dbReference type="Proteomes" id="UP000568158">
    <property type="component" value="Unassembled WGS sequence"/>
</dbReference>
<dbReference type="Gene3D" id="1.25.40.570">
    <property type="match status" value="1"/>
</dbReference>
<comment type="similarity">
    <text evidence="1">Belongs to the proteasome subunit S9 family.</text>
</comment>
<dbReference type="PROSITE" id="PS50250">
    <property type="entry name" value="PCI"/>
    <property type="match status" value="1"/>
</dbReference>